<feature type="coiled-coil region" evidence="2">
    <location>
        <begin position="571"/>
        <end position="703"/>
    </location>
</feature>
<feature type="compositionally biased region" description="Basic residues" evidence="3">
    <location>
        <begin position="413"/>
        <end position="427"/>
    </location>
</feature>
<feature type="domain" description="EF-hand" evidence="5">
    <location>
        <begin position="193"/>
        <end position="224"/>
    </location>
</feature>
<accession>A0A151LL32</accession>
<dbReference type="GO" id="GO:0006897">
    <property type="term" value="P:endocytosis"/>
    <property type="evidence" value="ECO:0007669"/>
    <property type="project" value="TreeGrafter"/>
</dbReference>
<comment type="caution">
    <text evidence="6">The sequence shown here is derived from an EMBL/GenBank/DDBJ whole genome shotgun (WGS) entry which is preliminary data.</text>
</comment>
<feature type="compositionally biased region" description="Acidic residues" evidence="3">
    <location>
        <begin position="336"/>
        <end position="354"/>
    </location>
</feature>
<dbReference type="GO" id="GO:0005886">
    <property type="term" value="C:plasma membrane"/>
    <property type="evidence" value="ECO:0007669"/>
    <property type="project" value="TreeGrafter"/>
</dbReference>
<dbReference type="PROSITE" id="PS00018">
    <property type="entry name" value="EF_HAND_1"/>
    <property type="match status" value="1"/>
</dbReference>
<dbReference type="PANTHER" id="PTHR11216:SF174">
    <property type="entry name" value="GH06923P"/>
    <property type="match status" value="1"/>
</dbReference>
<keyword evidence="2" id="KW-0175">Coiled coil</keyword>
<dbReference type="InterPro" id="IPR011992">
    <property type="entry name" value="EF-hand-dom_pair"/>
</dbReference>
<evidence type="ECO:0000259" key="4">
    <source>
        <dbReference type="PROSITE" id="PS50031"/>
    </source>
</evidence>
<dbReference type="GeneID" id="29776617"/>
<dbReference type="InterPro" id="IPR002048">
    <property type="entry name" value="EF_hand_dom"/>
</dbReference>
<dbReference type="RefSeq" id="XP_018641639.1">
    <property type="nucleotide sequence ID" value="XM_018786022.1"/>
</dbReference>
<name>A0A151LL32_9APIC</name>
<dbReference type="InterPro" id="IPR018247">
    <property type="entry name" value="EF_Hand_1_Ca_BS"/>
</dbReference>
<evidence type="ECO:0000256" key="3">
    <source>
        <dbReference type="SAM" id="MobiDB-lite"/>
    </source>
</evidence>
<dbReference type="PROSITE" id="PS50222">
    <property type="entry name" value="EF_HAND_2"/>
    <property type="match status" value="1"/>
</dbReference>
<dbReference type="SUPFAM" id="SSF47473">
    <property type="entry name" value="EF-hand"/>
    <property type="match status" value="2"/>
</dbReference>
<feature type="domain" description="EH" evidence="4">
    <location>
        <begin position="40"/>
        <end position="128"/>
    </location>
</feature>
<evidence type="ECO:0000259" key="5">
    <source>
        <dbReference type="PROSITE" id="PS50222"/>
    </source>
</evidence>
<dbReference type="Gene3D" id="1.10.238.10">
    <property type="entry name" value="EF-hand"/>
    <property type="match status" value="2"/>
</dbReference>
<dbReference type="GO" id="GO:0016197">
    <property type="term" value="P:endosomal transport"/>
    <property type="evidence" value="ECO:0007669"/>
    <property type="project" value="TreeGrafter"/>
</dbReference>
<dbReference type="SMART" id="SM00027">
    <property type="entry name" value="EH"/>
    <property type="match status" value="2"/>
</dbReference>
<dbReference type="VEuPathDB" id="PlasmoDB:PGSY75_1025000"/>
<dbReference type="CDD" id="cd00052">
    <property type="entry name" value="EH"/>
    <property type="match status" value="1"/>
</dbReference>
<dbReference type="InterPro" id="IPR000261">
    <property type="entry name" value="EH_dom"/>
</dbReference>
<dbReference type="Pfam" id="PF12763">
    <property type="entry name" value="EH"/>
    <property type="match status" value="2"/>
</dbReference>
<dbReference type="VEuPathDB" id="PlasmoDB:PGABG01_1023000"/>
<dbReference type="KEGG" id="pgab:PGSY75_1025000"/>
<evidence type="ECO:0000313" key="6">
    <source>
        <dbReference type="EMBL" id="KYN99632.1"/>
    </source>
</evidence>
<evidence type="ECO:0000256" key="2">
    <source>
        <dbReference type="SAM" id="Coils"/>
    </source>
</evidence>
<dbReference type="GO" id="GO:0005737">
    <property type="term" value="C:cytoplasm"/>
    <property type="evidence" value="ECO:0007669"/>
    <property type="project" value="TreeGrafter"/>
</dbReference>
<dbReference type="EMBL" id="LVLB01000011">
    <property type="protein sequence ID" value="KYN99632.1"/>
    <property type="molecule type" value="Genomic_DNA"/>
</dbReference>
<dbReference type="Proteomes" id="UP000076004">
    <property type="component" value="Chromosome 10"/>
</dbReference>
<feature type="compositionally biased region" description="Low complexity" evidence="3">
    <location>
        <begin position="492"/>
        <end position="515"/>
    </location>
</feature>
<feature type="coiled-coil region" evidence="2">
    <location>
        <begin position="285"/>
        <end position="312"/>
    </location>
</feature>
<sequence>MGTMNKSFKDMNNMYMNNPSMNMVNNNIWSSERIVLPSEEYLYYINLFNLNDKFDNQYIDNKTASSFLQNSGLSISVLHTIWEYSDVENKGYLTLEDFFICCRLVAHAQSGNVINAELISIQPPCLPSFDIVRHKSFSDISNMEGSLKWKLSSKEKENYQRIFKSLDIKNEEKIEGSVLREYYMNTTNISVCELMQIWNISDIDNDGFLNLDEFFIMNKIVEVRKERIINIPLSVPVELLQSVQNKNNTFVSEDDVTFRQNADEEGGKKRESIKLSLGDILKSDLSKKKEHRGDEEEENEKLQMEYDFFELNKEDTVKSKKKFKKGKKETTHFGADEENDDEEEEEEEDDDNDDNMNNINNKDKPFFSTNFEAYEQLNNDDVNDTDELAFNNGYDKFVEGSGVDKDLNSMNEKKKKKKIKKNKKSHRKVEQNSSNDNDYEKSVDNSDDDCEVSAYSEGRKKGSSKYSIFKEKKKKEKGDKHKKKIHSKSDDNNINNNSDNNNNHSDHNNNNSDGNRLMSDGFHLDDKKKKKDKDEEKKKKKKYSEEEKYFTRLIDFNYTDLKNYHIESKDVYKIEEINRKLEEEIKKKKIDIEKKKKQVNCLAYVYENELKKYQCLKEERRNLEFLNLCLYKDIKYKKENIKAIRNEIKEIIDDINKINIENINLNKNYNKKENEIKCTDNKRKQLKTIIDKEKHDLKKDEKNLIILKNMIDYLKKQKHRALKLQDNLKNRYDVTNSDHQMLIKNILHQQNYLNNITNKRLNIQKLKNQHILLFNSLSNQSLLLDMQNNDKQFLQNNDKKVLKNNDNIILHTNDKIRNSLPIENYVLCNGPSNHHKKYYTDKKGIPNNQNDDIKHAKKNFELFEHIKNGDSVDIFSSLEDLESVKDDEIANDMKHLENYISKDNSLKSVDNSS</sequence>
<evidence type="ECO:0000256" key="1">
    <source>
        <dbReference type="ARBA" id="ARBA00022837"/>
    </source>
</evidence>
<dbReference type="PANTHER" id="PTHR11216">
    <property type="entry name" value="EH DOMAIN"/>
    <property type="match status" value="1"/>
</dbReference>
<protein>
    <submittedName>
        <fullName evidence="6">Putative formin 2</fullName>
    </submittedName>
</protein>
<organism evidence="6 7">
    <name type="scientific">Plasmodium gaboni</name>
    <dbReference type="NCBI Taxonomy" id="647221"/>
    <lineage>
        <taxon>Eukaryota</taxon>
        <taxon>Sar</taxon>
        <taxon>Alveolata</taxon>
        <taxon>Apicomplexa</taxon>
        <taxon>Aconoidasida</taxon>
        <taxon>Haemosporida</taxon>
        <taxon>Plasmodiidae</taxon>
        <taxon>Plasmodium</taxon>
        <taxon>Plasmodium (Laverania)</taxon>
    </lineage>
</organism>
<dbReference type="AlphaFoldDB" id="A0A151LL32"/>
<reference evidence="6 7" key="1">
    <citation type="journal article" date="2016" name="Nat. Commun.">
        <title>Genomes of cryptic chimpanzee Plasmodium species reveal key evolutionary events leading to human malaria.</title>
        <authorList>
            <person name="Sundararaman S.A."/>
            <person name="Plenderleith L.J."/>
            <person name="Liu W."/>
            <person name="Loy D.E."/>
            <person name="Learn G.H."/>
            <person name="Li Y."/>
            <person name="Shaw K.S."/>
            <person name="Ayouba A."/>
            <person name="Peeters M."/>
            <person name="Speede S."/>
            <person name="Shaw G.M."/>
            <person name="Bushman F.D."/>
            <person name="Brisson D."/>
            <person name="Rayner J.C."/>
            <person name="Sharp P.M."/>
            <person name="Hahn B.H."/>
        </authorList>
    </citation>
    <scope>NUCLEOTIDE SEQUENCE [LARGE SCALE GENOMIC DNA]</scope>
    <source>
        <strain evidence="6 7">SY75</strain>
    </source>
</reference>
<evidence type="ECO:0000313" key="7">
    <source>
        <dbReference type="Proteomes" id="UP000076004"/>
    </source>
</evidence>
<feature type="domain" description="EH" evidence="4">
    <location>
        <begin position="155"/>
        <end position="246"/>
    </location>
</feature>
<proteinExistence type="predicted"/>
<feature type="compositionally biased region" description="Basic and acidic residues" evidence="3">
    <location>
        <begin position="522"/>
        <end position="541"/>
    </location>
</feature>
<feature type="region of interest" description="Disordered" evidence="3">
    <location>
        <begin position="320"/>
        <end position="367"/>
    </location>
</feature>
<keyword evidence="1" id="KW-0106">Calcium</keyword>
<feature type="compositionally biased region" description="Basic residues" evidence="3">
    <location>
        <begin position="471"/>
        <end position="486"/>
    </location>
</feature>
<feature type="region of interest" description="Disordered" evidence="3">
    <location>
        <begin position="395"/>
        <end position="541"/>
    </location>
</feature>
<feature type="compositionally biased region" description="Basic and acidic residues" evidence="3">
    <location>
        <begin position="396"/>
        <end position="407"/>
    </location>
</feature>
<dbReference type="GO" id="GO:0005509">
    <property type="term" value="F:calcium ion binding"/>
    <property type="evidence" value="ECO:0007669"/>
    <property type="project" value="InterPro"/>
</dbReference>
<dbReference type="PROSITE" id="PS50031">
    <property type="entry name" value="EH"/>
    <property type="match status" value="2"/>
</dbReference>
<gene>
    <name evidence="6" type="ORF">PGSY75_1025000</name>
</gene>